<gene>
    <name evidence="1" type="ORF">JVT61DRAFT_2840</name>
</gene>
<accession>A0A8I2YR91</accession>
<evidence type="ECO:0000313" key="2">
    <source>
        <dbReference type="Proteomes" id="UP000683000"/>
    </source>
</evidence>
<dbReference type="EMBL" id="JAGFBS010000013">
    <property type="protein sequence ID" value="KAG6375962.1"/>
    <property type="molecule type" value="Genomic_DNA"/>
</dbReference>
<dbReference type="OrthoDB" id="2662900at2759"/>
<keyword evidence="2" id="KW-1185">Reference proteome</keyword>
<dbReference type="Proteomes" id="UP000683000">
    <property type="component" value="Unassembled WGS sequence"/>
</dbReference>
<sequence length="280" mass="30957">MKDLPVPSDYRWSHGVIGKLTVWCRTQPNIWVIPNEPFAAALQDIFNVMDPGIKYCVTTNCSVHAMALQRISEWRSSFGSAALSLMISYFAELPNDNVPQDEAAKLHHSFRFLDESPDSAVEPKKANSRFVEVKGWNLKQLTLGKNGCGVIAIAAAALEHAIEFVCDGVIDVEQVLLEMDAPNGKMKVKLLKTLNKATGREMLMPYQFSASNWSVGTANYKVSVKRRGPEFICSIFAEAQCRQNIKLANTESNCSVAGKDTNNMDPHALLCMTSLSLLLT</sequence>
<organism evidence="1 2">
    <name type="scientific">Boletus reticuloceps</name>
    <dbReference type="NCBI Taxonomy" id="495285"/>
    <lineage>
        <taxon>Eukaryota</taxon>
        <taxon>Fungi</taxon>
        <taxon>Dikarya</taxon>
        <taxon>Basidiomycota</taxon>
        <taxon>Agaricomycotina</taxon>
        <taxon>Agaricomycetes</taxon>
        <taxon>Agaricomycetidae</taxon>
        <taxon>Boletales</taxon>
        <taxon>Boletineae</taxon>
        <taxon>Boletaceae</taxon>
        <taxon>Boletoideae</taxon>
        <taxon>Boletus</taxon>
    </lineage>
</organism>
<comment type="caution">
    <text evidence="1">The sequence shown here is derived from an EMBL/GenBank/DDBJ whole genome shotgun (WGS) entry which is preliminary data.</text>
</comment>
<evidence type="ECO:0000313" key="1">
    <source>
        <dbReference type="EMBL" id="KAG6375962.1"/>
    </source>
</evidence>
<name>A0A8I2YR91_9AGAM</name>
<reference evidence="1" key="1">
    <citation type="submission" date="2021-03" db="EMBL/GenBank/DDBJ databases">
        <title>Evolutionary innovations through gain and loss of genes in the ectomycorrhizal Boletales.</title>
        <authorList>
            <person name="Wu G."/>
            <person name="Miyauchi S."/>
            <person name="Morin E."/>
            <person name="Yang Z.-L."/>
            <person name="Xu J."/>
            <person name="Martin F.M."/>
        </authorList>
    </citation>
    <scope>NUCLEOTIDE SEQUENCE</scope>
    <source>
        <strain evidence="1">BR01</strain>
    </source>
</reference>
<proteinExistence type="predicted"/>
<dbReference type="AlphaFoldDB" id="A0A8I2YR91"/>
<protein>
    <submittedName>
        <fullName evidence="1">Uncharacterized protein</fullName>
    </submittedName>
</protein>